<accession>B8M310</accession>
<dbReference type="VEuPathDB" id="FungiDB:TSTA_092280"/>
<reference evidence="3" key="1">
    <citation type="journal article" date="2015" name="Genome Announc.">
        <title>Genome sequence of the AIDS-associated pathogen Penicillium marneffei (ATCC18224) and its near taxonomic relative Talaromyces stipitatus (ATCC10500).</title>
        <authorList>
            <person name="Nierman W.C."/>
            <person name="Fedorova-Abrams N.D."/>
            <person name="Andrianopoulos A."/>
        </authorList>
    </citation>
    <scope>NUCLEOTIDE SEQUENCE [LARGE SCALE GENOMIC DNA]</scope>
    <source>
        <strain evidence="3">ATCC 10500 / CBS 375.48 / QM 6759 / NRRL 1006</strain>
    </source>
</reference>
<protein>
    <submittedName>
        <fullName evidence="2">Uncharacterized protein</fullName>
    </submittedName>
</protein>
<name>B8M310_TALSN</name>
<dbReference type="HOGENOM" id="CLU_1548640_0_0_1"/>
<dbReference type="eggNOG" id="ENOG502RME7">
    <property type="taxonomic scope" value="Eukaryota"/>
</dbReference>
<feature type="region of interest" description="Disordered" evidence="1">
    <location>
        <begin position="132"/>
        <end position="173"/>
    </location>
</feature>
<sequence length="173" mass="20585">MAFTTIIVHYCDKEKSLHPGRGPPEYFKRKDRELDIHILESGAYRQLKERGLCDGGIVPRFFGTMDKFHPRQCLPYLKAFVNDEYFPSAIFLDYTPNMEMIQLHNYTRERTDDLIRGIQEIPKVLLRYHKDPKSQKSDGCKERPEKEESYLDRLQPRRDLRPRTHYGETKALH</sequence>
<dbReference type="PhylomeDB" id="B8M310"/>
<dbReference type="OMA" id="GCKERPE"/>
<evidence type="ECO:0000313" key="2">
    <source>
        <dbReference type="EMBL" id="EED21986.1"/>
    </source>
</evidence>
<evidence type="ECO:0000313" key="3">
    <source>
        <dbReference type="Proteomes" id="UP000001745"/>
    </source>
</evidence>
<evidence type="ECO:0000256" key="1">
    <source>
        <dbReference type="SAM" id="MobiDB-lite"/>
    </source>
</evidence>
<dbReference type="GeneID" id="8099410"/>
<dbReference type="OrthoDB" id="4185642at2759"/>
<proteinExistence type="predicted"/>
<keyword evidence="3" id="KW-1185">Reference proteome</keyword>
<gene>
    <name evidence="2" type="ORF">TSTA_092280</name>
</gene>
<dbReference type="AlphaFoldDB" id="B8M310"/>
<dbReference type="STRING" id="441959.B8M310"/>
<dbReference type="InParanoid" id="B8M310"/>
<dbReference type="EMBL" id="EQ962653">
    <property type="protein sequence ID" value="EED21986.1"/>
    <property type="molecule type" value="Genomic_DNA"/>
</dbReference>
<organism evidence="2 3">
    <name type="scientific">Talaromyces stipitatus (strain ATCC 10500 / CBS 375.48 / QM 6759 / NRRL 1006)</name>
    <name type="common">Penicillium stipitatum</name>
    <dbReference type="NCBI Taxonomy" id="441959"/>
    <lineage>
        <taxon>Eukaryota</taxon>
        <taxon>Fungi</taxon>
        <taxon>Dikarya</taxon>
        <taxon>Ascomycota</taxon>
        <taxon>Pezizomycotina</taxon>
        <taxon>Eurotiomycetes</taxon>
        <taxon>Eurotiomycetidae</taxon>
        <taxon>Eurotiales</taxon>
        <taxon>Trichocomaceae</taxon>
        <taxon>Talaromyces</taxon>
        <taxon>Talaromyces sect. Talaromyces</taxon>
    </lineage>
</organism>
<dbReference type="RefSeq" id="XP_002478949.1">
    <property type="nucleotide sequence ID" value="XM_002478904.1"/>
</dbReference>
<dbReference type="Proteomes" id="UP000001745">
    <property type="component" value="Unassembled WGS sequence"/>
</dbReference>